<keyword evidence="4" id="KW-0997">Cell inner membrane</keyword>
<dbReference type="CDD" id="cd06261">
    <property type="entry name" value="TM_PBP2"/>
    <property type="match status" value="1"/>
</dbReference>
<dbReference type="PROSITE" id="PS50928">
    <property type="entry name" value="ABC_TM1"/>
    <property type="match status" value="1"/>
</dbReference>
<dbReference type="PROSITE" id="PS50943">
    <property type="entry name" value="HTH_CROC1"/>
    <property type="match status" value="1"/>
</dbReference>
<dbReference type="PROSITE" id="PS00356">
    <property type="entry name" value="HTH_LACI_1"/>
    <property type="match status" value="1"/>
</dbReference>
<evidence type="ECO:0000313" key="12">
    <source>
        <dbReference type="EMBL" id="HIX51311.1"/>
    </source>
</evidence>
<sequence length="323" mass="35988">MGRLRRGWGGRRQSMATIKDIAKRAGVSHGTVSNVLNRRGNVSAEKIKLVEQAARELGYQINSQASKLRSGRSENICIIVPRMDLKRYGKLFTSIEAVKPYLVSIVYSLGAALLAALVSIVCVRFVQKSKNKLNKLFEYGALIPWLLPSTLIALGLTMAYGDRNSLIFNKVLVGTTVILLIGYVVIKLPFSYRMIRSAFFSVDEDLEDAAKCMGASTFYTMRKVIIPVILPAVLSVVILNFNGLLADYDLTAFLYHPLFQPLGIVVKAASDENASIDAKCMSFVYTVVLMILSSVALYFGQGNGMQAIRRWKQRRIEKKVYRK</sequence>
<dbReference type="Gene3D" id="1.10.260.40">
    <property type="entry name" value="lambda repressor-like DNA-binding domains"/>
    <property type="match status" value="1"/>
</dbReference>
<keyword evidence="2 8" id="KW-0813">Transport</keyword>
<evidence type="ECO:0000256" key="8">
    <source>
        <dbReference type="RuleBase" id="RU363032"/>
    </source>
</evidence>
<comment type="caution">
    <text evidence="12">The sequence shown here is derived from an EMBL/GenBank/DDBJ whole genome shotgun (WGS) entry which is preliminary data.</text>
</comment>
<dbReference type="PRINTS" id="PR00036">
    <property type="entry name" value="HTHLACI"/>
</dbReference>
<evidence type="ECO:0000256" key="4">
    <source>
        <dbReference type="ARBA" id="ARBA00022519"/>
    </source>
</evidence>
<keyword evidence="7 8" id="KW-0472">Membrane</keyword>
<feature type="transmembrane region" description="Helical" evidence="8">
    <location>
        <begin position="282"/>
        <end position="300"/>
    </location>
</feature>
<feature type="transmembrane region" description="Helical" evidence="8">
    <location>
        <begin position="101"/>
        <end position="127"/>
    </location>
</feature>
<evidence type="ECO:0000259" key="11">
    <source>
        <dbReference type="PROSITE" id="PS50943"/>
    </source>
</evidence>
<dbReference type="EMBL" id="DXEU01000015">
    <property type="protein sequence ID" value="HIX51311.1"/>
    <property type="molecule type" value="Genomic_DNA"/>
</dbReference>
<feature type="transmembrane region" description="Helical" evidence="8">
    <location>
        <begin position="139"/>
        <end position="160"/>
    </location>
</feature>
<organism evidence="12 13">
    <name type="scientific">Candidatus Lachnoclostridium stercoripullorum</name>
    <dbReference type="NCBI Taxonomy" id="2838635"/>
    <lineage>
        <taxon>Bacteria</taxon>
        <taxon>Bacillati</taxon>
        <taxon>Bacillota</taxon>
        <taxon>Clostridia</taxon>
        <taxon>Lachnospirales</taxon>
        <taxon>Lachnospiraceae</taxon>
    </lineage>
</organism>
<dbReference type="SUPFAM" id="SSF161098">
    <property type="entry name" value="MetI-like"/>
    <property type="match status" value="1"/>
</dbReference>
<feature type="domain" description="HTH cro/C1-type" evidence="11">
    <location>
        <begin position="17"/>
        <end position="53"/>
    </location>
</feature>
<evidence type="ECO:0000256" key="5">
    <source>
        <dbReference type="ARBA" id="ARBA00022692"/>
    </source>
</evidence>
<evidence type="ECO:0000259" key="9">
    <source>
        <dbReference type="PROSITE" id="PS50928"/>
    </source>
</evidence>
<feature type="domain" description="HTH lacI-type" evidence="10">
    <location>
        <begin position="16"/>
        <end position="70"/>
    </location>
</feature>
<name>A0A9D2AW47_9FIRM</name>
<dbReference type="InterPro" id="IPR001387">
    <property type="entry name" value="Cro/C1-type_HTH"/>
</dbReference>
<reference evidence="12" key="2">
    <citation type="submission" date="2021-04" db="EMBL/GenBank/DDBJ databases">
        <authorList>
            <person name="Gilroy R."/>
        </authorList>
    </citation>
    <scope>NUCLEOTIDE SEQUENCE</scope>
    <source>
        <strain evidence="12">ChiGjej4B4-12881</strain>
    </source>
</reference>
<keyword evidence="12" id="KW-0238">DNA-binding</keyword>
<feature type="transmembrane region" description="Helical" evidence="8">
    <location>
        <begin position="224"/>
        <end position="245"/>
    </location>
</feature>
<evidence type="ECO:0000259" key="10">
    <source>
        <dbReference type="PROSITE" id="PS50932"/>
    </source>
</evidence>
<evidence type="ECO:0000256" key="3">
    <source>
        <dbReference type="ARBA" id="ARBA00022475"/>
    </source>
</evidence>
<dbReference type="GO" id="GO:0005886">
    <property type="term" value="C:plasma membrane"/>
    <property type="evidence" value="ECO:0007669"/>
    <property type="project" value="UniProtKB-SubCell"/>
</dbReference>
<dbReference type="AlphaFoldDB" id="A0A9D2AW47"/>
<dbReference type="GO" id="GO:0003677">
    <property type="term" value="F:DNA binding"/>
    <property type="evidence" value="ECO:0007669"/>
    <property type="project" value="UniProtKB-KW"/>
</dbReference>
<keyword evidence="3" id="KW-1003">Cell membrane</keyword>
<dbReference type="PROSITE" id="PS50932">
    <property type="entry name" value="HTH_LACI_2"/>
    <property type="match status" value="1"/>
</dbReference>
<proteinExistence type="inferred from homology"/>
<evidence type="ECO:0000256" key="7">
    <source>
        <dbReference type="ARBA" id="ARBA00023136"/>
    </source>
</evidence>
<feature type="domain" description="ABC transmembrane type-1" evidence="9">
    <location>
        <begin position="101"/>
        <end position="296"/>
    </location>
</feature>
<dbReference type="SMART" id="SM00354">
    <property type="entry name" value="HTH_LACI"/>
    <property type="match status" value="1"/>
</dbReference>
<dbReference type="GO" id="GO:0055085">
    <property type="term" value="P:transmembrane transport"/>
    <property type="evidence" value="ECO:0007669"/>
    <property type="project" value="InterPro"/>
</dbReference>
<evidence type="ECO:0000313" key="13">
    <source>
        <dbReference type="Proteomes" id="UP000886780"/>
    </source>
</evidence>
<dbReference type="Gene3D" id="1.10.3720.10">
    <property type="entry name" value="MetI-like"/>
    <property type="match status" value="1"/>
</dbReference>
<gene>
    <name evidence="12" type="ORF">IAA28_00730</name>
</gene>
<accession>A0A9D2AW47</accession>
<keyword evidence="5 8" id="KW-0812">Transmembrane</keyword>
<dbReference type="Pfam" id="PF00356">
    <property type="entry name" value="LacI"/>
    <property type="match status" value="1"/>
</dbReference>
<dbReference type="GO" id="GO:0006355">
    <property type="term" value="P:regulation of DNA-templated transcription"/>
    <property type="evidence" value="ECO:0007669"/>
    <property type="project" value="InterPro"/>
</dbReference>
<reference evidence="12" key="1">
    <citation type="journal article" date="2021" name="PeerJ">
        <title>Extensive microbial diversity within the chicken gut microbiome revealed by metagenomics and culture.</title>
        <authorList>
            <person name="Gilroy R."/>
            <person name="Ravi A."/>
            <person name="Getino M."/>
            <person name="Pursley I."/>
            <person name="Horton D.L."/>
            <person name="Alikhan N.F."/>
            <person name="Baker D."/>
            <person name="Gharbi K."/>
            <person name="Hall N."/>
            <person name="Watson M."/>
            <person name="Adriaenssens E.M."/>
            <person name="Foster-Nyarko E."/>
            <person name="Jarju S."/>
            <person name="Secka A."/>
            <person name="Antonio M."/>
            <person name="Oren A."/>
            <person name="Chaudhuri R.R."/>
            <person name="La Ragione R."/>
            <person name="Hildebrand F."/>
            <person name="Pallen M.J."/>
        </authorList>
    </citation>
    <scope>NUCLEOTIDE SEQUENCE</scope>
    <source>
        <strain evidence="12">ChiGjej4B4-12881</strain>
    </source>
</reference>
<dbReference type="CDD" id="cd01392">
    <property type="entry name" value="HTH_LacI"/>
    <property type="match status" value="1"/>
</dbReference>
<protein>
    <submittedName>
        <fullName evidence="12">LacI family DNA-binding transcriptional regulator</fullName>
    </submittedName>
</protein>
<comment type="subcellular location">
    <subcellularLocation>
        <location evidence="1">Cell inner membrane</location>
        <topology evidence="1">Multi-pass membrane protein</topology>
    </subcellularLocation>
    <subcellularLocation>
        <location evidence="8">Cell membrane</location>
        <topology evidence="8">Multi-pass membrane protein</topology>
    </subcellularLocation>
</comment>
<dbReference type="InterPro" id="IPR035906">
    <property type="entry name" value="MetI-like_sf"/>
</dbReference>
<evidence type="ECO:0000256" key="6">
    <source>
        <dbReference type="ARBA" id="ARBA00022989"/>
    </source>
</evidence>
<dbReference type="Pfam" id="PF00528">
    <property type="entry name" value="BPD_transp_1"/>
    <property type="match status" value="1"/>
</dbReference>
<evidence type="ECO:0000256" key="2">
    <source>
        <dbReference type="ARBA" id="ARBA00022448"/>
    </source>
</evidence>
<comment type="similarity">
    <text evidence="8">Belongs to the binding-protein-dependent transport system permease family.</text>
</comment>
<keyword evidence="6 8" id="KW-1133">Transmembrane helix</keyword>
<evidence type="ECO:0000256" key="1">
    <source>
        <dbReference type="ARBA" id="ARBA00004429"/>
    </source>
</evidence>
<dbReference type="PANTHER" id="PTHR43357">
    <property type="entry name" value="INNER MEMBRANE ABC TRANSPORTER PERMEASE PROTEIN YDCV"/>
    <property type="match status" value="1"/>
</dbReference>
<dbReference type="InterPro" id="IPR000843">
    <property type="entry name" value="HTH_LacI"/>
</dbReference>
<dbReference type="Proteomes" id="UP000886780">
    <property type="component" value="Unassembled WGS sequence"/>
</dbReference>
<feature type="transmembrane region" description="Helical" evidence="8">
    <location>
        <begin position="166"/>
        <end position="186"/>
    </location>
</feature>
<dbReference type="InterPro" id="IPR000515">
    <property type="entry name" value="MetI-like"/>
</dbReference>
<dbReference type="PANTHER" id="PTHR43357:SF4">
    <property type="entry name" value="INNER MEMBRANE ABC TRANSPORTER PERMEASE PROTEIN YDCV"/>
    <property type="match status" value="1"/>
</dbReference>
<dbReference type="SUPFAM" id="SSF47413">
    <property type="entry name" value="lambda repressor-like DNA-binding domains"/>
    <property type="match status" value="1"/>
</dbReference>
<dbReference type="InterPro" id="IPR010982">
    <property type="entry name" value="Lambda_DNA-bd_dom_sf"/>
</dbReference>